<dbReference type="InterPro" id="IPR036390">
    <property type="entry name" value="WH_DNA-bd_sf"/>
</dbReference>
<feature type="domain" description="HTH marR-type" evidence="2">
    <location>
        <begin position="44"/>
        <end position="176"/>
    </location>
</feature>
<dbReference type="InterPro" id="IPR000835">
    <property type="entry name" value="HTH_MarR-typ"/>
</dbReference>
<reference evidence="4" key="1">
    <citation type="journal article" date="2019" name="Int. J. Syst. Evol. Microbiol.">
        <title>The Global Catalogue of Microorganisms (GCM) 10K type strain sequencing project: providing services to taxonomists for standard genome sequencing and annotation.</title>
        <authorList>
            <consortium name="The Broad Institute Genomics Platform"/>
            <consortium name="The Broad Institute Genome Sequencing Center for Infectious Disease"/>
            <person name="Wu L."/>
            <person name="Ma J."/>
        </authorList>
    </citation>
    <scope>NUCLEOTIDE SEQUENCE [LARGE SCALE GENOMIC DNA]</scope>
    <source>
        <strain evidence="4">JCM 16540</strain>
    </source>
</reference>
<proteinExistence type="predicted"/>
<keyword evidence="4" id="KW-1185">Reference proteome</keyword>
<evidence type="ECO:0000313" key="4">
    <source>
        <dbReference type="Proteomes" id="UP001500767"/>
    </source>
</evidence>
<gene>
    <name evidence="3" type="ORF">GCM10022197_20110</name>
</gene>
<dbReference type="SMART" id="SM00347">
    <property type="entry name" value="HTH_MARR"/>
    <property type="match status" value="1"/>
</dbReference>
<dbReference type="PANTHER" id="PTHR33164:SF106">
    <property type="entry name" value="TRANSCRIPTIONAL REGULATORY PROTEIN"/>
    <property type="match status" value="1"/>
</dbReference>
<dbReference type="Pfam" id="PF12802">
    <property type="entry name" value="MarR_2"/>
    <property type="match status" value="1"/>
</dbReference>
<evidence type="ECO:0000259" key="2">
    <source>
        <dbReference type="PROSITE" id="PS50995"/>
    </source>
</evidence>
<name>A0ABP6XFI8_9ACTN</name>
<organism evidence="3 4">
    <name type="scientific">Microlunatus spumicola</name>
    <dbReference type="NCBI Taxonomy" id="81499"/>
    <lineage>
        <taxon>Bacteria</taxon>
        <taxon>Bacillati</taxon>
        <taxon>Actinomycetota</taxon>
        <taxon>Actinomycetes</taxon>
        <taxon>Propionibacteriales</taxon>
        <taxon>Propionibacteriaceae</taxon>
        <taxon>Microlunatus</taxon>
    </lineage>
</organism>
<dbReference type="SUPFAM" id="SSF46785">
    <property type="entry name" value="Winged helix' DNA-binding domain"/>
    <property type="match status" value="1"/>
</dbReference>
<evidence type="ECO:0000313" key="3">
    <source>
        <dbReference type="EMBL" id="GAA3564428.1"/>
    </source>
</evidence>
<dbReference type="Gene3D" id="1.10.10.10">
    <property type="entry name" value="Winged helix-like DNA-binding domain superfamily/Winged helix DNA-binding domain"/>
    <property type="match status" value="1"/>
</dbReference>
<protein>
    <recommendedName>
        <fullName evidence="2">HTH marR-type domain-containing protein</fullName>
    </recommendedName>
</protein>
<feature type="region of interest" description="Disordered" evidence="1">
    <location>
        <begin position="12"/>
        <end position="38"/>
    </location>
</feature>
<comment type="caution">
    <text evidence="3">The sequence shown here is derived from an EMBL/GenBank/DDBJ whole genome shotgun (WGS) entry which is preliminary data.</text>
</comment>
<dbReference type="EMBL" id="BAAAYR010000002">
    <property type="protein sequence ID" value="GAA3564428.1"/>
    <property type="molecule type" value="Genomic_DNA"/>
</dbReference>
<dbReference type="PROSITE" id="PS50995">
    <property type="entry name" value="HTH_MARR_2"/>
    <property type="match status" value="1"/>
</dbReference>
<sequence length="192" mass="20857">MQITNVVSNILGNLGDVDDTPPPDAIPSPTDRARERLDGTPLRDHDLRSRLQQLGVRHRHLEKRLAGALRTDVSGLEVMDHLIALGPTTPSTLAARLGTSTAAMSLVLNRLEDAGHITRERHPADGRKLVVTAAAASTDRAWALISPQTDAIDRLIAAYTPEQQDLVEGFLDAVLALYDDAERRLSAERNAP</sequence>
<evidence type="ECO:0000256" key="1">
    <source>
        <dbReference type="SAM" id="MobiDB-lite"/>
    </source>
</evidence>
<dbReference type="PANTHER" id="PTHR33164">
    <property type="entry name" value="TRANSCRIPTIONAL REGULATOR, MARR FAMILY"/>
    <property type="match status" value="1"/>
</dbReference>
<dbReference type="InterPro" id="IPR039422">
    <property type="entry name" value="MarR/SlyA-like"/>
</dbReference>
<dbReference type="Proteomes" id="UP001500767">
    <property type="component" value="Unassembled WGS sequence"/>
</dbReference>
<accession>A0ABP6XFI8</accession>
<dbReference type="InterPro" id="IPR036388">
    <property type="entry name" value="WH-like_DNA-bd_sf"/>
</dbReference>